<sequence length="194" mass="20691">MATNSVACGRRAQCFDGGRRAGWRCLLEARAEPLRRTCSLPASGSSSLAAGAADATPKGWGMDSVARAGAAGGAPRAVAGQHFASGHVQAMPVRQHAHRRGAKEGGSRVGWRESEMSSRKSPGETPVWKLSRRAHRRLQAGAELQPTQEHRVATPWQPGAALSSGIWRWSRFAFVGRLGWRSGSSTRRATAALT</sequence>
<dbReference type="EMBL" id="CAJZAI010000001">
    <property type="protein sequence ID" value="CAG9165215.1"/>
    <property type="molecule type" value="Genomic_DNA"/>
</dbReference>
<proteinExistence type="predicted"/>
<dbReference type="Proteomes" id="UP000727654">
    <property type="component" value="Unassembled WGS sequence"/>
</dbReference>
<feature type="compositionally biased region" description="Basic and acidic residues" evidence="1">
    <location>
        <begin position="102"/>
        <end position="122"/>
    </location>
</feature>
<feature type="region of interest" description="Disordered" evidence="1">
    <location>
        <begin position="91"/>
        <end position="127"/>
    </location>
</feature>
<protein>
    <submittedName>
        <fullName evidence="2">Uncharacterized protein</fullName>
    </submittedName>
</protein>
<evidence type="ECO:0000256" key="1">
    <source>
        <dbReference type="SAM" id="MobiDB-lite"/>
    </source>
</evidence>
<gene>
    <name evidence="2" type="ORF">LMG23992_00359</name>
</gene>
<evidence type="ECO:0000313" key="2">
    <source>
        <dbReference type="EMBL" id="CAG9165215.1"/>
    </source>
</evidence>
<evidence type="ECO:0000313" key="3">
    <source>
        <dbReference type="Proteomes" id="UP000727654"/>
    </source>
</evidence>
<accession>A0ABM8WD31</accession>
<comment type="caution">
    <text evidence="2">The sequence shown here is derived from an EMBL/GenBank/DDBJ whole genome shotgun (WGS) entry which is preliminary data.</text>
</comment>
<organism evidence="2 3">
    <name type="scientific">Cupriavidus laharis</name>
    <dbReference type="NCBI Taxonomy" id="151654"/>
    <lineage>
        <taxon>Bacteria</taxon>
        <taxon>Pseudomonadati</taxon>
        <taxon>Pseudomonadota</taxon>
        <taxon>Betaproteobacteria</taxon>
        <taxon>Burkholderiales</taxon>
        <taxon>Burkholderiaceae</taxon>
        <taxon>Cupriavidus</taxon>
    </lineage>
</organism>
<reference evidence="2 3" key="1">
    <citation type="submission" date="2021-08" db="EMBL/GenBank/DDBJ databases">
        <authorList>
            <person name="Peeters C."/>
        </authorList>
    </citation>
    <scope>NUCLEOTIDE SEQUENCE [LARGE SCALE GENOMIC DNA]</scope>
    <source>
        <strain evidence="2 3">LMG 23992</strain>
    </source>
</reference>
<keyword evidence="3" id="KW-1185">Reference proteome</keyword>
<name>A0ABM8WD31_9BURK</name>